<dbReference type="Proteomes" id="UP000735302">
    <property type="component" value="Unassembled WGS sequence"/>
</dbReference>
<organism evidence="1 2">
    <name type="scientific">Plakobranchus ocellatus</name>
    <dbReference type="NCBI Taxonomy" id="259542"/>
    <lineage>
        <taxon>Eukaryota</taxon>
        <taxon>Metazoa</taxon>
        <taxon>Spiralia</taxon>
        <taxon>Lophotrochozoa</taxon>
        <taxon>Mollusca</taxon>
        <taxon>Gastropoda</taxon>
        <taxon>Heterobranchia</taxon>
        <taxon>Euthyneura</taxon>
        <taxon>Panpulmonata</taxon>
        <taxon>Sacoglossa</taxon>
        <taxon>Placobranchoidea</taxon>
        <taxon>Plakobranchidae</taxon>
        <taxon>Plakobranchus</taxon>
    </lineage>
</organism>
<protein>
    <submittedName>
        <fullName evidence="1">Uncharacterized protein</fullName>
    </submittedName>
</protein>
<evidence type="ECO:0000313" key="1">
    <source>
        <dbReference type="EMBL" id="GFO42118.1"/>
    </source>
</evidence>
<dbReference type="EMBL" id="BLXT01007756">
    <property type="protein sequence ID" value="GFO42118.1"/>
    <property type="molecule type" value="Genomic_DNA"/>
</dbReference>
<keyword evidence="2" id="KW-1185">Reference proteome</keyword>
<accession>A0AAV4DD04</accession>
<gene>
    <name evidence="1" type="ORF">PoB_006862300</name>
</gene>
<proteinExistence type="predicted"/>
<dbReference type="AlphaFoldDB" id="A0AAV4DD04"/>
<reference evidence="1 2" key="1">
    <citation type="journal article" date="2021" name="Elife">
        <title>Chloroplast acquisition without the gene transfer in kleptoplastic sea slugs, Plakobranchus ocellatus.</title>
        <authorList>
            <person name="Maeda T."/>
            <person name="Takahashi S."/>
            <person name="Yoshida T."/>
            <person name="Shimamura S."/>
            <person name="Takaki Y."/>
            <person name="Nagai Y."/>
            <person name="Toyoda A."/>
            <person name="Suzuki Y."/>
            <person name="Arimoto A."/>
            <person name="Ishii H."/>
            <person name="Satoh N."/>
            <person name="Nishiyama T."/>
            <person name="Hasebe M."/>
            <person name="Maruyama T."/>
            <person name="Minagawa J."/>
            <person name="Obokata J."/>
            <person name="Shigenobu S."/>
        </authorList>
    </citation>
    <scope>NUCLEOTIDE SEQUENCE [LARGE SCALE GENOMIC DNA]</scope>
</reference>
<evidence type="ECO:0000313" key="2">
    <source>
        <dbReference type="Proteomes" id="UP000735302"/>
    </source>
</evidence>
<sequence>MLFMKIINRLQLRVVPWWMPSAFRSIRSSCPLDPGMKKAVRKENLYPFIQLICNSIFLPLHLKPGAPYLIVSFLRPKKTGAVWEFACYGKNILSKRDELFHRRCVTLKSRLRPFKISAPFKAVIQTLHGVADLRQERDSAAIFGRSLDAWPFASPKCE</sequence>
<comment type="caution">
    <text evidence="1">The sequence shown here is derived from an EMBL/GenBank/DDBJ whole genome shotgun (WGS) entry which is preliminary data.</text>
</comment>
<name>A0AAV4DD04_9GAST</name>